<protein>
    <submittedName>
        <fullName evidence="2">Thioredoxin family protein</fullName>
    </submittedName>
</protein>
<name>A0ABW6AYX7_9SPHI</name>
<organism evidence="2 3">
    <name type="scientific">Olivibacter jilunii</name>
    <dbReference type="NCBI Taxonomy" id="985016"/>
    <lineage>
        <taxon>Bacteria</taxon>
        <taxon>Pseudomonadati</taxon>
        <taxon>Bacteroidota</taxon>
        <taxon>Sphingobacteriia</taxon>
        <taxon>Sphingobacteriales</taxon>
        <taxon>Sphingobacteriaceae</taxon>
        <taxon>Olivibacter</taxon>
    </lineage>
</organism>
<dbReference type="Pfam" id="PF00085">
    <property type="entry name" value="Thioredoxin"/>
    <property type="match status" value="1"/>
</dbReference>
<dbReference type="SUPFAM" id="SSF52833">
    <property type="entry name" value="Thioredoxin-like"/>
    <property type="match status" value="1"/>
</dbReference>
<feature type="domain" description="Thioredoxin" evidence="1">
    <location>
        <begin position="4"/>
        <end position="73"/>
    </location>
</feature>
<dbReference type="InterPro" id="IPR036249">
    <property type="entry name" value="Thioredoxin-like_sf"/>
</dbReference>
<keyword evidence="3" id="KW-1185">Reference proteome</keyword>
<dbReference type="EMBL" id="JBHUPA010000002">
    <property type="protein sequence ID" value="MFD2961404.1"/>
    <property type="molecule type" value="Genomic_DNA"/>
</dbReference>
<sequence length="81" mass="9343">MIRVIKFEKDNCAPCNMVSEFLDNKGINYEKVNPFENPEVAMRFRVRTVPTVIVTKENEEVKRVIGFKPEELLAISSLQQA</sequence>
<dbReference type="CDD" id="cd02947">
    <property type="entry name" value="TRX_family"/>
    <property type="match status" value="1"/>
</dbReference>
<accession>A0ABW6AYX7</accession>
<dbReference type="Proteomes" id="UP001597560">
    <property type="component" value="Unassembled WGS sequence"/>
</dbReference>
<proteinExistence type="predicted"/>
<dbReference type="Gene3D" id="3.40.30.10">
    <property type="entry name" value="Glutaredoxin"/>
    <property type="match status" value="1"/>
</dbReference>
<dbReference type="InterPro" id="IPR013766">
    <property type="entry name" value="Thioredoxin_domain"/>
</dbReference>
<dbReference type="RefSeq" id="WP_013666178.1">
    <property type="nucleotide sequence ID" value="NZ_JAHVDN010000001.1"/>
</dbReference>
<reference evidence="3" key="1">
    <citation type="journal article" date="2019" name="Int. J. Syst. Evol. Microbiol.">
        <title>The Global Catalogue of Microorganisms (GCM) 10K type strain sequencing project: providing services to taxonomists for standard genome sequencing and annotation.</title>
        <authorList>
            <consortium name="The Broad Institute Genomics Platform"/>
            <consortium name="The Broad Institute Genome Sequencing Center for Infectious Disease"/>
            <person name="Wu L."/>
            <person name="Ma J."/>
        </authorList>
    </citation>
    <scope>NUCLEOTIDE SEQUENCE [LARGE SCALE GENOMIC DNA]</scope>
    <source>
        <strain evidence="3">KCTC 23098</strain>
    </source>
</reference>
<evidence type="ECO:0000313" key="2">
    <source>
        <dbReference type="EMBL" id="MFD2961404.1"/>
    </source>
</evidence>
<evidence type="ECO:0000259" key="1">
    <source>
        <dbReference type="Pfam" id="PF00085"/>
    </source>
</evidence>
<evidence type="ECO:0000313" key="3">
    <source>
        <dbReference type="Proteomes" id="UP001597560"/>
    </source>
</evidence>
<gene>
    <name evidence="2" type="ORF">ACFS6J_06395</name>
</gene>
<comment type="caution">
    <text evidence="2">The sequence shown here is derived from an EMBL/GenBank/DDBJ whole genome shotgun (WGS) entry which is preliminary data.</text>
</comment>